<dbReference type="VEuPathDB" id="FungiDB:RhiirA1_449017"/>
<dbReference type="VEuPathDB" id="FungiDB:RhiirFUN_009035"/>
<dbReference type="VEuPathDB" id="FungiDB:FUN_024219"/>
<feature type="region of interest" description="Disordered" evidence="1">
    <location>
        <begin position="107"/>
        <end position="140"/>
    </location>
</feature>
<protein>
    <recommendedName>
        <fullName evidence="4">Tc1-like transposase DDE domain-containing protein</fullName>
    </recommendedName>
</protein>
<evidence type="ECO:0008006" key="4">
    <source>
        <dbReference type="Google" id="ProtNLM"/>
    </source>
</evidence>
<accession>A0A2I1H7T2</accession>
<dbReference type="InterPro" id="IPR036397">
    <property type="entry name" value="RNaseH_sf"/>
</dbReference>
<reference evidence="2 3" key="1">
    <citation type="submission" date="2015-10" db="EMBL/GenBank/DDBJ databases">
        <title>Genome analyses suggest a sexual origin of heterokaryosis in a supposedly ancient asexual fungus.</title>
        <authorList>
            <person name="Ropars J."/>
            <person name="Sedzielewska K."/>
            <person name="Noel J."/>
            <person name="Charron P."/>
            <person name="Farinelli L."/>
            <person name="Marton T."/>
            <person name="Kruger M."/>
            <person name="Pelin A."/>
            <person name="Brachmann A."/>
            <person name="Corradi N."/>
        </authorList>
    </citation>
    <scope>NUCLEOTIDE SEQUENCE [LARGE SCALE GENOMIC DNA]</scope>
    <source>
        <strain evidence="2 3">A4</strain>
    </source>
</reference>
<evidence type="ECO:0000256" key="1">
    <source>
        <dbReference type="SAM" id="MobiDB-lite"/>
    </source>
</evidence>
<organism evidence="2 3">
    <name type="scientific">Rhizophagus irregularis</name>
    <dbReference type="NCBI Taxonomy" id="588596"/>
    <lineage>
        <taxon>Eukaryota</taxon>
        <taxon>Fungi</taxon>
        <taxon>Fungi incertae sedis</taxon>
        <taxon>Mucoromycota</taxon>
        <taxon>Glomeromycotina</taxon>
        <taxon>Glomeromycetes</taxon>
        <taxon>Glomerales</taxon>
        <taxon>Glomeraceae</taxon>
        <taxon>Rhizophagus</taxon>
    </lineage>
</organism>
<gene>
    <name evidence="2" type="ORF">RhiirA4_474000</name>
</gene>
<sequence>MPRVKKKVLHLRKIAKISAKVKQQKFFENLDDNEEYNFSDNEEGFEWEDGYFNKESLFQILVDNMKNLKPSKRPLTYHGNSDRTKRRKRKSIREAIKANGQTLDKFFTLNKSDDEREEGNGDDEREGNGDDEKEKGSDESNNQLLDEYILKIENKLKTDKKITSGQKVRYKAVQYFFQLQKSSHRKLESARIVAQLLNRGEWFSKCVRTWAKSYALYDNIPQIGRGKYPGKSLLDDEDVWLKISSYLRKVKHNVTIQSFCDYVSSEILPSLGIETKTTISTRTANRWLKKMGFVYDRYQKGMYVDGHERPDVVEYRKQFLERISMYQNLMPTFEDTIGRLKLNNDQIKEVGNSMYHEARVIINPGKNFDGWWNIDKLLEQIVNRAIPIFEKTHPGAIAVFAFDNSSSHGKYADNALNANHMNLNPGGKQAKLRDTIFNGQIQHMNFSDNYHDKNLRGIPKGMKIILEERGLWPSTGLKAYCEIIEAKSHKVIFYPKFHCELNYIEMYWGVAKRYARQQCDYSWTGLQRVVPLALDSVPISHIRKYARKSARYMDCYRKGLDAKQAEYAVKKFKSHRMIPNSILINIDLLYD</sequence>
<name>A0A2I1H7T2_9GLOM</name>
<dbReference type="Proteomes" id="UP000234323">
    <property type="component" value="Unassembled WGS sequence"/>
</dbReference>
<evidence type="ECO:0000313" key="3">
    <source>
        <dbReference type="Proteomes" id="UP000234323"/>
    </source>
</evidence>
<comment type="caution">
    <text evidence="2">The sequence shown here is derived from an EMBL/GenBank/DDBJ whole genome shotgun (WGS) entry which is preliminary data.</text>
</comment>
<evidence type="ECO:0000313" key="2">
    <source>
        <dbReference type="EMBL" id="PKY54915.1"/>
    </source>
</evidence>
<feature type="region of interest" description="Disordered" evidence="1">
    <location>
        <begin position="69"/>
        <end position="90"/>
    </location>
</feature>
<dbReference type="AlphaFoldDB" id="A0A2I1H7T2"/>
<dbReference type="PANTHER" id="PTHR35871:SF1">
    <property type="entry name" value="CXC1-LIKE CYSTEINE CLUSTER ASSOCIATED WITH KDZ TRANSPOSASES DOMAIN-CONTAINING PROTEIN"/>
    <property type="match status" value="1"/>
</dbReference>
<dbReference type="EMBL" id="LLXI01001722">
    <property type="protein sequence ID" value="PKY54915.1"/>
    <property type="molecule type" value="Genomic_DNA"/>
</dbReference>
<dbReference type="GO" id="GO:0003676">
    <property type="term" value="F:nucleic acid binding"/>
    <property type="evidence" value="ECO:0007669"/>
    <property type="project" value="InterPro"/>
</dbReference>
<feature type="compositionally biased region" description="Acidic residues" evidence="1">
    <location>
        <begin position="115"/>
        <end position="125"/>
    </location>
</feature>
<dbReference type="Gene3D" id="3.30.420.10">
    <property type="entry name" value="Ribonuclease H-like superfamily/Ribonuclease H"/>
    <property type="match status" value="1"/>
</dbReference>
<feature type="compositionally biased region" description="Basic and acidic residues" evidence="1">
    <location>
        <begin position="126"/>
        <end position="138"/>
    </location>
</feature>
<dbReference type="PANTHER" id="PTHR35871">
    <property type="entry name" value="EXPRESSED PROTEIN"/>
    <property type="match status" value="1"/>
</dbReference>
<proteinExistence type="predicted"/>
<keyword evidence="3" id="KW-1185">Reference proteome</keyword>